<reference evidence="2" key="4">
    <citation type="journal article" date="2022" name="PLoS Pathog.">
        <title>Chromosome-level genome of Schistosoma haematobium underpins genome-wide explorations of molecular variation.</title>
        <authorList>
            <person name="Stroehlein A.J."/>
            <person name="Korhonen P.K."/>
            <person name="Lee V.V."/>
            <person name="Ralph S.A."/>
            <person name="Mentink-Kane M."/>
            <person name="You H."/>
            <person name="McManus D.P."/>
            <person name="Tchuente L.T."/>
            <person name="Stothard J.R."/>
            <person name="Kaur P."/>
            <person name="Dudchenko O."/>
            <person name="Aiden E.L."/>
            <person name="Yang B."/>
            <person name="Yang H."/>
            <person name="Emery A.M."/>
            <person name="Webster B.L."/>
            <person name="Brindley P.J."/>
            <person name="Rollinson D."/>
            <person name="Chang B.C.H."/>
            <person name="Gasser R.B."/>
            <person name="Young N.D."/>
        </authorList>
    </citation>
    <scope>NUCLEOTIDE SEQUENCE</scope>
</reference>
<feature type="region of interest" description="Disordered" evidence="1">
    <location>
        <begin position="365"/>
        <end position="397"/>
    </location>
</feature>
<organism evidence="2 3">
    <name type="scientific">Schistosoma haematobium</name>
    <name type="common">Blood fluke</name>
    <dbReference type="NCBI Taxonomy" id="6185"/>
    <lineage>
        <taxon>Eukaryota</taxon>
        <taxon>Metazoa</taxon>
        <taxon>Spiralia</taxon>
        <taxon>Lophotrochozoa</taxon>
        <taxon>Platyhelminthes</taxon>
        <taxon>Trematoda</taxon>
        <taxon>Digenea</taxon>
        <taxon>Strigeidida</taxon>
        <taxon>Schistosomatoidea</taxon>
        <taxon>Schistosomatidae</taxon>
        <taxon>Schistosoma</taxon>
    </lineage>
</organism>
<dbReference type="EMBL" id="AMPZ03000003">
    <property type="protein sequence ID" value="KAH9588159.1"/>
    <property type="molecule type" value="Genomic_DNA"/>
</dbReference>
<dbReference type="GeneID" id="24593738"/>
<feature type="compositionally biased region" description="Low complexity" evidence="1">
    <location>
        <begin position="366"/>
        <end position="393"/>
    </location>
</feature>
<dbReference type="RefSeq" id="XP_035586364.1">
    <property type="nucleotide sequence ID" value="XM_035730290.2"/>
</dbReference>
<name>A0A6A5DC16_SCHHA</name>
<reference evidence="2" key="3">
    <citation type="submission" date="2021-06" db="EMBL/GenBank/DDBJ databases">
        <title>Chromosome-level genome assembly for S. haematobium.</title>
        <authorList>
            <person name="Stroehlein A.J."/>
        </authorList>
    </citation>
    <scope>NUCLEOTIDE SEQUENCE</scope>
</reference>
<dbReference type="PANTHER" id="PTHR20933:SF3">
    <property type="entry name" value="F-BOX ONLY PROTEIN 33"/>
    <property type="match status" value="1"/>
</dbReference>
<reference evidence="2" key="2">
    <citation type="journal article" date="2019" name="Gigascience">
        <title>High-quality Schistosoma haematobium genome achieved by single-molecule and long-range sequencing.</title>
        <authorList>
            <person name="Stroehlein A.J."/>
            <person name="Korhonen P.K."/>
            <person name="Chong T.M."/>
            <person name="Lim Y.L."/>
            <person name="Chan K.G."/>
            <person name="Webster B."/>
            <person name="Rollinson D."/>
            <person name="Brindley P.J."/>
            <person name="Gasser R.B."/>
            <person name="Young N.D."/>
        </authorList>
    </citation>
    <scope>NUCLEOTIDE SEQUENCE</scope>
</reference>
<dbReference type="InterPro" id="IPR001810">
    <property type="entry name" value="F-box_dom"/>
</dbReference>
<comment type="caution">
    <text evidence="2">The sequence shown here is derived from an EMBL/GenBank/DDBJ whole genome shotgun (WGS) entry which is preliminary data.</text>
</comment>
<evidence type="ECO:0000256" key="1">
    <source>
        <dbReference type="SAM" id="MobiDB-lite"/>
    </source>
</evidence>
<dbReference type="InterPro" id="IPR032675">
    <property type="entry name" value="LRR_dom_sf"/>
</dbReference>
<accession>A0A6A5DC16</accession>
<dbReference type="AlphaFoldDB" id="A0A6A5DC16"/>
<dbReference type="Pfam" id="PF12937">
    <property type="entry name" value="F-box-like"/>
    <property type="match status" value="1"/>
</dbReference>
<dbReference type="PANTHER" id="PTHR20933">
    <property type="entry name" value="F-BOX ONLY PROTEIN 33"/>
    <property type="match status" value="1"/>
</dbReference>
<dbReference type="Proteomes" id="UP000471633">
    <property type="component" value="Unassembled WGS sequence"/>
</dbReference>
<protein>
    <submittedName>
        <fullName evidence="2">Uncharacterized protein</fullName>
    </submittedName>
</protein>
<evidence type="ECO:0000313" key="3">
    <source>
        <dbReference type="Proteomes" id="UP000471633"/>
    </source>
</evidence>
<dbReference type="KEGG" id="shx:MS3_00005639"/>
<keyword evidence="3" id="KW-1185">Reference proteome</keyword>
<gene>
    <name evidence="2" type="ORF">MS3_00005639</name>
</gene>
<dbReference type="GO" id="GO:0031398">
    <property type="term" value="P:positive regulation of protein ubiquitination"/>
    <property type="evidence" value="ECO:0007669"/>
    <property type="project" value="TreeGrafter"/>
</dbReference>
<reference evidence="2" key="1">
    <citation type="journal article" date="2012" name="Nat. Genet.">
        <title>Whole-genome sequence of Schistosoma haematobium.</title>
        <authorList>
            <person name="Young N.D."/>
            <person name="Jex A.R."/>
            <person name="Li B."/>
            <person name="Liu S."/>
            <person name="Yang L."/>
            <person name="Xiong Z."/>
            <person name="Li Y."/>
            <person name="Cantacessi C."/>
            <person name="Hall R.S."/>
            <person name="Xu X."/>
            <person name="Chen F."/>
            <person name="Wu X."/>
            <person name="Zerlotini A."/>
            <person name="Oliveira G."/>
            <person name="Hofmann A."/>
            <person name="Zhang G."/>
            <person name="Fang X."/>
            <person name="Kang Y."/>
            <person name="Campbell B.E."/>
            <person name="Loukas A."/>
            <person name="Ranganathan S."/>
            <person name="Rollinson D."/>
            <person name="Rinaldi G."/>
            <person name="Brindley P.J."/>
            <person name="Yang H."/>
            <person name="Wang J."/>
            <person name="Wang J."/>
            <person name="Gasser R.B."/>
        </authorList>
    </citation>
    <scope>NUCLEOTIDE SEQUENCE</scope>
</reference>
<dbReference type="CTD" id="24593738"/>
<dbReference type="Gene3D" id="1.20.1280.50">
    <property type="match status" value="1"/>
</dbReference>
<dbReference type="InterPro" id="IPR036047">
    <property type="entry name" value="F-box-like_dom_sf"/>
</dbReference>
<evidence type="ECO:0000313" key="2">
    <source>
        <dbReference type="EMBL" id="KAH9588159.1"/>
    </source>
</evidence>
<dbReference type="SUPFAM" id="SSF81383">
    <property type="entry name" value="F-box domain"/>
    <property type="match status" value="1"/>
</dbReference>
<proteinExistence type="predicted"/>
<dbReference type="Gene3D" id="3.80.10.10">
    <property type="entry name" value="Ribonuclease Inhibitor"/>
    <property type="match status" value="2"/>
</dbReference>
<sequence>MSDSTSEDADYAGKISWDAVLALLILDFTPASDPPCSSMMLSTRTCSAVNSPNDWRLYRMALDFSSSVQSWSFLPYHIVKRIYSYLGDEVVYVSTVCKHWRGVAYTDRSVWKKLHICPPNFPEVEALKNQIIPMKICNEVSLEFDPRNESHVAVLEYTLSALCSNAGIHSISLRPTLKLLYNKSSLNISNRLSKKIINALCEVIMNAKCLKKFYWGGTYCGSYEVSRVLQSLTKNQKHNLLSLQIIRLFQINQSMSYLNTRLFIFSNLNQFSINYLNLSEDILLILSRNSNHLRILKLFVQNNVQDLPIIRNQIWRHVHEILPNLRVTLFLICVNDLKQSTIHSNSINQRMSFIQNTTQELDNQLPLPSSYSSMSPSHSVTSTSSSPTSSSSPHIPVQCRLENEREQHLREDHHPYGEQNQIYQLLSTKLLPSALPLNSIYIYYCKPDPLSYLIQYLMDTFAMSLEHFYLIDTFNIISVMSNNSNGILHNNSHYTEYTTITTSSDNNNNSNGNIIRFIANTPATISYDAVINYDNYDCVDSDYQSMFSSYSSHHSLLLDSTSDFDILSCDSSYDLFDYEDKSCSNNNYYSGNFLLPVSTSLSLTSSSSSLPVPSGSCLSGDQIHQSLIAPISLHKMVGQIEYSSNSEIILPKNGNDSLRIMKPTACEESAIDKGGGSDTSVVSHSALISTHDSINTTKTNVNDYCDYLPYDCNYYSNFSEAPQSSTSSNLVFYSPNLYKAPDDVNPDPFVMLAWRCQQLSHFTLIGYWFNIVDMKAFTALRGTSLKSFRIPSCCISIDDQSWPFNLDENLNEMSRNVGYKWIPMEDLNLPSAVWNHQPPDPTACFYEIQNSCGLDSVND</sequence>